<dbReference type="Gene3D" id="1.10.3970.10">
    <property type="entry name" value="BSD domain"/>
    <property type="match status" value="1"/>
</dbReference>
<feature type="domain" description="BSD" evidence="2">
    <location>
        <begin position="309"/>
        <end position="351"/>
    </location>
</feature>
<evidence type="ECO:0000313" key="3">
    <source>
        <dbReference type="EMBL" id="KAA0149068.1"/>
    </source>
</evidence>
<dbReference type="InterPro" id="IPR005607">
    <property type="entry name" value="BSD_dom"/>
</dbReference>
<evidence type="ECO:0000259" key="2">
    <source>
        <dbReference type="PROSITE" id="PS50858"/>
    </source>
</evidence>
<protein>
    <recommendedName>
        <fullName evidence="2">BSD domain-containing protein</fullName>
    </recommendedName>
</protein>
<feature type="region of interest" description="Disordered" evidence="1">
    <location>
        <begin position="107"/>
        <end position="130"/>
    </location>
</feature>
<dbReference type="EMBL" id="VLTN01000046">
    <property type="protein sequence ID" value="KAA0149068.1"/>
    <property type="molecule type" value="Genomic_DNA"/>
</dbReference>
<evidence type="ECO:0000313" key="4">
    <source>
        <dbReference type="Proteomes" id="UP000323011"/>
    </source>
</evidence>
<evidence type="ECO:0000256" key="1">
    <source>
        <dbReference type="SAM" id="MobiDB-lite"/>
    </source>
</evidence>
<reference evidence="3 4" key="1">
    <citation type="submission" date="2019-07" db="EMBL/GenBank/DDBJ databases">
        <title>Genomes of Cafeteria roenbergensis.</title>
        <authorList>
            <person name="Fischer M.G."/>
            <person name="Hackl T."/>
            <person name="Roman M."/>
        </authorList>
    </citation>
    <scope>NUCLEOTIDE SEQUENCE [LARGE SCALE GENOMIC DNA]</scope>
    <source>
        <strain evidence="3 4">BVI</strain>
    </source>
</reference>
<sequence length="621" mass="63079">MASGASFPIRILDGPLLDEALAAGQGPDATLSCGPGLFVFDLGGRVGRREVLTASLHGVKKAGNKLKLLLSPSPGGPGHVIGLRREAELVAATDPAFGTFRKAVVKTSKGPGGKASPGGASTPSASVSGASPMVSATGAAAATPVGEDVMATFRATSAASAKGRRLAAAGAADGPSGQVAKKECSAGAATAAEVASAAGSALAEHLGAATDLADAERGEAAIADGKLPEASVREQALRDDPALRSEHRSLVVKGAIVSEEEFWMGSEGRLQALRDAAARLRARAYSRRRSAARTQRSIGMRVEVSVTPEMTQQLLATDSRLRAAYAEHVASGKVSVMDFWRRYFTHMARQRDRQALRLREDAIAGRPSSSVAAAALPSGAAAATARSAAAGGNATPLAASARGDDALFAGVGAVSAEDLAVARTAAARRAALVDPRFSLAATAQDAQTGVLAAGPGDLIGADESAAAAASAAVSRAGRGTRAAQRLYEPDDVRVAHSSEAERVPFEAVQRSSATGLPLAMQPAWADWARASARRGTEVLALLWRLMAKAAAAGGGVHPSDAAKVSDALRRVSERVTSLQSGMERLRGTPDEAVAGPVIEVLRGPLLEAAAAAERLLGVARA</sequence>
<name>A0A5A8C8E6_CAFRO</name>
<proteinExistence type="predicted"/>
<dbReference type="Proteomes" id="UP000323011">
    <property type="component" value="Unassembled WGS sequence"/>
</dbReference>
<gene>
    <name evidence="3" type="ORF">FNF29_06156</name>
</gene>
<feature type="compositionally biased region" description="Low complexity" evidence="1">
    <location>
        <begin position="117"/>
        <end position="130"/>
    </location>
</feature>
<dbReference type="PROSITE" id="PS50858">
    <property type="entry name" value="BSD"/>
    <property type="match status" value="1"/>
</dbReference>
<organism evidence="3 4">
    <name type="scientific">Cafeteria roenbergensis</name>
    <name type="common">Marine flagellate</name>
    <dbReference type="NCBI Taxonomy" id="33653"/>
    <lineage>
        <taxon>Eukaryota</taxon>
        <taxon>Sar</taxon>
        <taxon>Stramenopiles</taxon>
        <taxon>Bigyra</taxon>
        <taxon>Opalozoa</taxon>
        <taxon>Bicosoecida</taxon>
        <taxon>Cafeteriaceae</taxon>
        <taxon>Cafeteria</taxon>
    </lineage>
</organism>
<dbReference type="InterPro" id="IPR035925">
    <property type="entry name" value="BSD_dom_sf"/>
</dbReference>
<dbReference type="AlphaFoldDB" id="A0A5A8C8E6"/>
<accession>A0A5A8C8E6</accession>
<dbReference type="Pfam" id="PF03909">
    <property type="entry name" value="BSD"/>
    <property type="match status" value="1"/>
</dbReference>
<keyword evidence="4" id="KW-1185">Reference proteome</keyword>
<comment type="caution">
    <text evidence="3">The sequence shown here is derived from an EMBL/GenBank/DDBJ whole genome shotgun (WGS) entry which is preliminary data.</text>
</comment>